<dbReference type="EMBL" id="SUMD01000001">
    <property type="protein sequence ID" value="TJZ81595.1"/>
    <property type="molecule type" value="Genomic_DNA"/>
</dbReference>
<dbReference type="NCBIfam" id="NF033634">
    <property type="entry name" value="SLATT_1"/>
    <property type="match status" value="1"/>
</dbReference>
<dbReference type="InterPro" id="IPR040884">
    <property type="entry name" value="SLATT_1"/>
</dbReference>
<evidence type="ECO:0000313" key="3">
    <source>
        <dbReference type="EMBL" id="TJZ81595.1"/>
    </source>
</evidence>
<dbReference type="Pfam" id="PF14015">
    <property type="entry name" value="DUF4231"/>
    <property type="match status" value="1"/>
</dbReference>
<name>A0ABY2RRB1_9NOCA</name>
<accession>A0ABY2RRB1</accession>
<keyword evidence="4" id="KW-1185">Reference proteome</keyword>
<feature type="transmembrane region" description="Helical" evidence="1">
    <location>
        <begin position="267"/>
        <end position="286"/>
    </location>
</feature>
<keyword evidence="1" id="KW-0472">Membrane</keyword>
<feature type="domain" description="SMODS and SLOG-associating 2TM effector" evidence="2">
    <location>
        <begin position="203"/>
        <end position="341"/>
    </location>
</feature>
<evidence type="ECO:0000256" key="1">
    <source>
        <dbReference type="SAM" id="Phobius"/>
    </source>
</evidence>
<organism evidence="3 4">
    <name type="scientific">Rhodococcus oryzae</name>
    <dbReference type="NCBI Taxonomy" id="2571143"/>
    <lineage>
        <taxon>Bacteria</taxon>
        <taxon>Bacillati</taxon>
        <taxon>Actinomycetota</taxon>
        <taxon>Actinomycetes</taxon>
        <taxon>Mycobacteriales</taxon>
        <taxon>Nocardiaceae</taxon>
        <taxon>Rhodococcus</taxon>
    </lineage>
</organism>
<comment type="caution">
    <text evidence="3">The sequence shown here is derived from an EMBL/GenBank/DDBJ whole genome shotgun (WGS) entry which is preliminary data.</text>
</comment>
<feature type="transmembrane region" description="Helical" evidence="1">
    <location>
        <begin position="232"/>
        <end position="252"/>
    </location>
</feature>
<feature type="transmembrane region" description="Helical" evidence="1">
    <location>
        <begin position="97"/>
        <end position="120"/>
    </location>
</feature>
<dbReference type="Proteomes" id="UP000305109">
    <property type="component" value="Unassembled WGS sequence"/>
</dbReference>
<proteinExistence type="predicted"/>
<feature type="transmembrane region" description="Helical" evidence="1">
    <location>
        <begin position="71"/>
        <end position="91"/>
    </location>
</feature>
<protein>
    <submittedName>
        <fullName evidence="3">DUF4231 domain-containing protein</fullName>
    </submittedName>
</protein>
<keyword evidence="1" id="KW-1133">Transmembrane helix</keyword>
<sequence>MTRAAPGHTMGTRANPTVVVNEVVVMAVTRAVPSERATSDEEALVASIWATRVRWSLVADRLKRRIDIARAAVLYLGAAGAIAATATATFLRTAGVARVPVAAFGAVCLAIAAAVTAFLLTPDAVRRWARARAASEGIKQLVLRFRAGAAPFDGADAPARLAAEVAEIEEAVEDLLAHVAEIDDDDAEVRDAVVPGPMTPGDYVRERVQGQITEYYRPRAREYAGRARRLRWSALGLSVATASVAAVVTVLAGDAGTSAGGQPSSGVAPWVAVLTTLGGAVAAHRAGSRYDYLAMSYSACAGRLVGRVNDWRTSGSPTDPAAWKAFVDDCEGAISAENASWMAKWSERKLEVD</sequence>
<dbReference type="InterPro" id="IPR025325">
    <property type="entry name" value="DUF4231"/>
</dbReference>
<evidence type="ECO:0000259" key="2">
    <source>
        <dbReference type="Pfam" id="PF18181"/>
    </source>
</evidence>
<reference evidence="3 4" key="1">
    <citation type="submission" date="2019-04" db="EMBL/GenBank/DDBJ databases">
        <title>Rhodococcus oryzae sp. nov., a novel actinomycete isolated from rhizosphere soil of rice (Oryza sativa L.).</title>
        <authorList>
            <person name="Li C."/>
        </authorList>
    </citation>
    <scope>NUCLEOTIDE SEQUENCE [LARGE SCALE GENOMIC DNA]</scope>
    <source>
        <strain evidence="3 4">NEAU-CX67</strain>
    </source>
</reference>
<evidence type="ECO:0000313" key="4">
    <source>
        <dbReference type="Proteomes" id="UP000305109"/>
    </source>
</evidence>
<keyword evidence="1" id="KW-0812">Transmembrane</keyword>
<gene>
    <name evidence="3" type="ORF">FCG67_02960</name>
</gene>
<dbReference type="Pfam" id="PF18181">
    <property type="entry name" value="SLATT_1"/>
    <property type="match status" value="1"/>
</dbReference>